<evidence type="ECO:0000313" key="8">
    <source>
        <dbReference type="Proteomes" id="UP000078559"/>
    </source>
</evidence>
<gene>
    <name evidence="7" type="ORF">VM1G_01910</name>
</gene>
<evidence type="ECO:0000256" key="3">
    <source>
        <dbReference type="RuleBase" id="RU361235"/>
    </source>
</evidence>
<dbReference type="GO" id="GO:0052689">
    <property type="term" value="F:carboxylic ester hydrolase activity"/>
    <property type="evidence" value="ECO:0007669"/>
    <property type="project" value="TreeGrafter"/>
</dbReference>
<dbReference type="Proteomes" id="UP000078559">
    <property type="component" value="Chromosome 2"/>
</dbReference>
<dbReference type="AlphaFoldDB" id="A0A194VRA7"/>
<dbReference type="Gene3D" id="3.40.50.1820">
    <property type="entry name" value="alpha/beta hydrolase"/>
    <property type="match status" value="1"/>
</dbReference>
<dbReference type="SUPFAM" id="SSF53474">
    <property type="entry name" value="alpha/beta-Hydrolases"/>
    <property type="match status" value="1"/>
</dbReference>
<keyword evidence="5" id="KW-0472">Membrane</keyword>
<dbReference type="PROSITE" id="PS00122">
    <property type="entry name" value="CARBOXYLESTERASE_B_1"/>
    <property type="match status" value="1"/>
</dbReference>
<keyword evidence="8" id="KW-1185">Reference proteome</keyword>
<dbReference type="SMR" id="A0A194VRA7"/>
<accession>A0A194VRA7</accession>
<dbReference type="EMBL" id="CM003099">
    <property type="protein sequence ID" value="KUI66729.1"/>
    <property type="molecule type" value="Genomic_DNA"/>
</dbReference>
<name>A0A194VRA7_CYTMA</name>
<comment type="similarity">
    <text evidence="1 3">Belongs to the type-B carboxylesterase/lipase family.</text>
</comment>
<dbReference type="InterPro" id="IPR019819">
    <property type="entry name" value="Carboxylesterase_B_CS"/>
</dbReference>
<protein>
    <recommendedName>
        <fullName evidence="3">Carboxylic ester hydrolase</fullName>
        <ecNumber evidence="3">3.1.1.-</ecNumber>
    </recommendedName>
</protein>
<evidence type="ECO:0000259" key="6">
    <source>
        <dbReference type="Pfam" id="PF00135"/>
    </source>
</evidence>
<feature type="region of interest" description="Disordered" evidence="4">
    <location>
        <begin position="1"/>
        <end position="50"/>
    </location>
</feature>
<evidence type="ECO:0000256" key="4">
    <source>
        <dbReference type="SAM" id="MobiDB-lite"/>
    </source>
</evidence>
<feature type="domain" description="Carboxylesterase type B" evidence="6">
    <location>
        <begin position="128"/>
        <end position="604"/>
    </location>
</feature>
<dbReference type="OrthoDB" id="408631at2759"/>
<proteinExistence type="inferred from homology"/>
<keyword evidence="5" id="KW-1133">Transmembrane helix</keyword>
<keyword evidence="5" id="KW-0812">Transmembrane</keyword>
<evidence type="ECO:0000256" key="2">
    <source>
        <dbReference type="ARBA" id="ARBA00022801"/>
    </source>
</evidence>
<evidence type="ECO:0000313" key="7">
    <source>
        <dbReference type="EMBL" id="KUI66729.1"/>
    </source>
</evidence>
<dbReference type="InterPro" id="IPR050654">
    <property type="entry name" value="AChE-related_enzymes"/>
</dbReference>
<dbReference type="EC" id="3.1.1.-" evidence="3"/>
<evidence type="ECO:0000256" key="1">
    <source>
        <dbReference type="ARBA" id="ARBA00005964"/>
    </source>
</evidence>
<dbReference type="Pfam" id="PF00135">
    <property type="entry name" value="COesterase"/>
    <property type="match status" value="1"/>
</dbReference>
<dbReference type="InterPro" id="IPR029058">
    <property type="entry name" value="AB_hydrolase_fold"/>
</dbReference>
<dbReference type="PANTHER" id="PTHR43918:SF4">
    <property type="entry name" value="CARBOXYLIC ESTER HYDROLASE"/>
    <property type="match status" value="1"/>
</dbReference>
<evidence type="ECO:0000256" key="5">
    <source>
        <dbReference type="SAM" id="Phobius"/>
    </source>
</evidence>
<dbReference type="InterPro" id="IPR019826">
    <property type="entry name" value="Carboxylesterase_B_AS"/>
</dbReference>
<dbReference type="PROSITE" id="PS00941">
    <property type="entry name" value="CARBOXYLESTERASE_B_2"/>
    <property type="match status" value="1"/>
</dbReference>
<organism evidence="7 8">
    <name type="scientific">Cytospora mali</name>
    <name type="common">Apple Valsa canker fungus</name>
    <name type="synonym">Valsa mali</name>
    <dbReference type="NCBI Taxonomy" id="578113"/>
    <lineage>
        <taxon>Eukaryota</taxon>
        <taxon>Fungi</taxon>
        <taxon>Dikarya</taxon>
        <taxon>Ascomycota</taxon>
        <taxon>Pezizomycotina</taxon>
        <taxon>Sordariomycetes</taxon>
        <taxon>Sordariomycetidae</taxon>
        <taxon>Diaporthales</taxon>
        <taxon>Cytosporaceae</taxon>
        <taxon>Cytospora</taxon>
    </lineage>
</organism>
<dbReference type="PANTHER" id="PTHR43918">
    <property type="entry name" value="ACETYLCHOLINESTERASE"/>
    <property type="match status" value="1"/>
</dbReference>
<dbReference type="InterPro" id="IPR002018">
    <property type="entry name" value="CarbesteraseB"/>
</dbReference>
<reference evidence="7" key="1">
    <citation type="submission" date="2014-12" db="EMBL/GenBank/DDBJ databases">
        <title>Genome Sequence of Valsa Canker Pathogens Uncovers a Specific Adaption of Colonization on Woody Bark.</title>
        <authorList>
            <person name="Yin Z."/>
            <person name="Liu H."/>
            <person name="Gao X."/>
            <person name="Li Z."/>
            <person name="Song N."/>
            <person name="Ke X."/>
            <person name="Dai Q."/>
            <person name="Wu Y."/>
            <person name="Sun Y."/>
            <person name="Xu J.-R."/>
            <person name="Kang Z.K."/>
            <person name="Wang L."/>
            <person name="Huang L."/>
        </authorList>
    </citation>
    <scope>NUCLEOTIDE SEQUENCE [LARGE SCALE GENOMIC DNA]</scope>
    <source>
        <strain evidence="7">03-8</strain>
    </source>
</reference>
<feature type="transmembrane region" description="Helical" evidence="5">
    <location>
        <begin position="85"/>
        <end position="111"/>
    </location>
</feature>
<keyword evidence="2 3" id="KW-0378">Hydrolase</keyword>
<sequence>MRANGGSCEAEIPSTPLPASMTVAVPENGSSMDSGPTIPPPVRQPVTQAGGDFGDEKDARQVEECAQQSQTPGKKTPWWKTRKAYISYAVVTAVLLILFVVLLVLGLLGYFKSGHHGHQGTNPQVNLGYATYVGKTLDGDINRFLGMRYAAPPVGDLRWRAPTSPPKSTTHQQATEFGPICLGISAAYPSSSEDEDCLFVNVWAPKNASTSSKLPVWLFIQGGGYVTNSNANWDGEEVVRQSGNNIVFVNFNYRVAVWGFLASAKVQANGTLNAGLLDQRFLMEWVQTHIAHFGGDPDNVVIHGASAGAGSVALHLTAYGGRNDSLFAAGIAESVFFPAQPYVPQLEYQFDRLVNETGCAAESDQLACLRALDTQALQAQNVPSPFPGRSEAPLPLFYWTPCIDGDFIQDLPYDLLAQGRFVDVPLLFGNDNNEGSQFVVDAATSDAMVNFFQNNYPLLTDNDTAAIVDMYPLEPAVVQHDAWFPSTSTAYGEATFTCPAINILDAYSRTTRGGGNGTAPGRLWLYRYNVMDDDNAAAGLGTPHLWERWAVFGPTNLWDEAVPESYLTYNAPVVPVVMNYFLSFVQAKDPNPLRAPGAPFWNNWGGVLGGDNGTTTTDGNGTRIVLETNNTRMEEVSGAQAERCRFWAGLAPRTQQKKRREVVGLWG</sequence>